<dbReference type="InterPro" id="IPR044068">
    <property type="entry name" value="CB"/>
</dbReference>
<dbReference type="InterPro" id="IPR013762">
    <property type="entry name" value="Integrase-like_cat_sf"/>
</dbReference>
<dbReference type="InterPro" id="IPR050090">
    <property type="entry name" value="Tyrosine_recombinase_XerCD"/>
</dbReference>
<protein>
    <submittedName>
        <fullName evidence="7">Unannotated protein</fullName>
    </submittedName>
</protein>
<proteinExistence type="inferred from homology"/>
<dbReference type="InterPro" id="IPR010998">
    <property type="entry name" value="Integrase_recombinase_N"/>
</dbReference>
<organism evidence="7">
    <name type="scientific">freshwater metagenome</name>
    <dbReference type="NCBI Taxonomy" id="449393"/>
    <lineage>
        <taxon>unclassified sequences</taxon>
        <taxon>metagenomes</taxon>
        <taxon>ecological metagenomes</taxon>
    </lineage>
</organism>
<comment type="similarity">
    <text evidence="1">Belongs to the 'phage' integrase family.</text>
</comment>
<dbReference type="SUPFAM" id="SSF56349">
    <property type="entry name" value="DNA breaking-rejoining enzymes"/>
    <property type="match status" value="1"/>
</dbReference>
<dbReference type="AlphaFoldDB" id="A0A6J7IBP8"/>
<evidence type="ECO:0000256" key="4">
    <source>
        <dbReference type="SAM" id="MobiDB-lite"/>
    </source>
</evidence>
<sequence>MAGRRRFGRVRKLPSGRWQARYSTPDGRDHPAPGTFATKTAADRWLAAVETDIARGQWVDPRSRQLVLSVYADSWLLARSDLKIRTRELYRWLLDKYVLPQLGHLPLDQVTPTVVRAWHATLARDGSPTPTRQAYALLRAILNTAVADELLTRHPCTVRGAGVARSAERSVATLAQVQVQALADAVPSRYRMFILLAAWSGARWGELVALSHDRLDLDRGTMTIDRQYVELEDNSLVLDTPKSAAGVRTVHIPPHLLDDLREHIAGYPDPVSSLVFTNGFGRPLTRGGFRTTWVKAREQAGLPDFRFHDLRHTGNTLAAATGASTKELMARMGHASMRAALIYQHATADRDAAIAAALSRLATGQDVDAASEGRPGPPLHAQGRARPRATGT</sequence>
<name>A0A6J7IBP8_9ZZZZ</name>
<dbReference type="EMBL" id="CAFBMQ010000332">
    <property type="protein sequence ID" value="CAB4928533.1"/>
    <property type="molecule type" value="Genomic_DNA"/>
</dbReference>
<feature type="domain" description="Tyr recombinase" evidence="5">
    <location>
        <begin position="167"/>
        <end position="356"/>
    </location>
</feature>
<dbReference type="InterPro" id="IPR011010">
    <property type="entry name" value="DNA_brk_join_enz"/>
</dbReference>
<gene>
    <name evidence="7" type="ORF">UFOPK3609_01803</name>
</gene>
<evidence type="ECO:0000256" key="1">
    <source>
        <dbReference type="ARBA" id="ARBA00008857"/>
    </source>
</evidence>
<dbReference type="PANTHER" id="PTHR30349">
    <property type="entry name" value="PHAGE INTEGRASE-RELATED"/>
    <property type="match status" value="1"/>
</dbReference>
<dbReference type="InterPro" id="IPR002104">
    <property type="entry name" value="Integrase_catalytic"/>
</dbReference>
<dbReference type="Gene3D" id="1.10.443.10">
    <property type="entry name" value="Intergrase catalytic core"/>
    <property type="match status" value="1"/>
</dbReference>
<dbReference type="Pfam" id="PF26003">
    <property type="entry name" value="Integrase_N_phage"/>
    <property type="match status" value="1"/>
</dbReference>
<dbReference type="GO" id="GO:0003677">
    <property type="term" value="F:DNA binding"/>
    <property type="evidence" value="ECO:0007669"/>
    <property type="project" value="UniProtKB-KW"/>
</dbReference>
<dbReference type="GO" id="GO:0015074">
    <property type="term" value="P:DNA integration"/>
    <property type="evidence" value="ECO:0007669"/>
    <property type="project" value="InterPro"/>
</dbReference>
<dbReference type="Pfam" id="PF00589">
    <property type="entry name" value="Phage_integrase"/>
    <property type="match status" value="1"/>
</dbReference>
<dbReference type="Gene3D" id="1.10.150.130">
    <property type="match status" value="1"/>
</dbReference>
<dbReference type="PANTHER" id="PTHR30349:SF64">
    <property type="entry name" value="PROPHAGE INTEGRASE INTD-RELATED"/>
    <property type="match status" value="1"/>
</dbReference>
<keyword evidence="2" id="KW-0238">DNA-binding</keyword>
<dbReference type="GO" id="GO:0006310">
    <property type="term" value="P:DNA recombination"/>
    <property type="evidence" value="ECO:0007669"/>
    <property type="project" value="UniProtKB-KW"/>
</dbReference>
<dbReference type="InterPro" id="IPR058717">
    <property type="entry name" value="Phage_L5_Integrase_N"/>
</dbReference>
<dbReference type="PROSITE" id="PS51898">
    <property type="entry name" value="TYR_RECOMBINASE"/>
    <property type="match status" value="1"/>
</dbReference>
<evidence type="ECO:0000256" key="3">
    <source>
        <dbReference type="ARBA" id="ARBA00023172"/>
    </source>
</evidence>
<reference evidence="7" key="1">
    <citation type="submission" date="2020-05" db="EMBL/GenBank/DDBJ databases">
        <authorList>
            <person name="Chiriac C."/>
            <person name="Salcher M."/>
            <person name="Ghai R."/>
            <person name="Kavagutti S V."/>
        </authorList>
    </citation>
    <scope>NUCLEOTIDE SEQUENCE</scope>
</reference>
<dbReference type="CDD" id="cd01189">
    <property type="entry name" value="INT_ICEBs1_C_like"/>
    <property type="match status" value="1"/>
</dbReference>
<feature type="region of interest" description="Disordered" evidence="4">
    <location>
        <begin position="364"/>
        <end position="392"/>
    </location>
</feature>
<evidence type="ECO:0000259" key="6">
    <source>
        <dbReference type="PROSITE" id="PS51900"/>
    </source>
</evidence>
<dbReference type="InterPro" id="IPR053876">
    <property type="entry name" value="Phage_int_M"/>
</dbReference>
<dbReference type="PROSITE" id="PS51900">
    <property type="entry name" value="CB"/>
    <property type="match status" value="1"/>
</dbReference>
<evidence type="ECO:0000313" key="7">
    <source>
        <dbReference type="EMBL" id="CAB4928533.1"/>
    </source>
</evidence>
<evidence type="ECO:0000256" key="2">
    <source>
        <dbReference type="ARBA" id="ARBA00023125"/>
    </source>
</evidence>
<feature type="compositionally biased region" description="Basic residues" evidence="4">
    <location>
        <begin position="383"/>
        <end position="392"/>
    </location>
</feature>
<dbReference type="Pfam" id="PF22022">
    <property type="entry name" value="Phage_int_M"/>
    <property type="match status" value="1"/>
</dbReference>
<evidence type="ECO:0000259" key="5">
    <source>
        <dbReference type="PROSITE" id="PS51898"/>
    </source>
</evidence>
<feature type="domain" description="Core-binding (CB)" evidence="6">
    <location>
        <begin position="66"/>
        <end position="146"/>
    </location>
</feature>
<accession>A0A6J7IBP8</accession>
<keyword evidence="3" id="KW-0233">DNA recombination</keyword>